<comment type="caution">
    <text evidence="1">The sequence shown here is derived from an EMBL/GenBank/DDBJ whole genome shotgun (WGS) entry which is preliminary data.</text>
</comment>
<name>A0A9W9V5F4_9EURO</name>
<dbReference type="Proteomes" id="UP001147747">
    <property type="component" value="Unassembled WGS sequence"/>
</dbReference>
<keyword evidence="2" id="KW-1185">Reference proteome</keyword>
<evidence type="ECO:0000313" key="1">
    <source>
        <dbReference type="EMBL" id="KAJ5369608.1"/>
    </source>
</evidence>
<reference evidence="1" key="2">
    <citation type="journal article" date="2023" name="IMA Fungus">
        <title>Comparative genomic study of the Penicillium genus elucidates a diverse pangenome and 15 lateral gene transfer events.</title>
        <authorList>
            <person name="Petersen C."/>
            <person name="Sorensen T."/>
            <person name="Nielsen M.R."/>
            <person name="Sondergaard T.E."/>
            <person name="Sorensen J.L."/>
            <person name="Fitzpatrick D.A."/>
            <person name="Frisvad J.C."/>
            <person name="Nielsen K.L."/>
        </authorList>
    </citation>
    <scope>NUCLEOTIDE SEQUENCE</scope>
    <source>
        <strain evidence="1">IBT 29677</strain>
    </source>
</reference>
<dbReference type="GeneID" id="81377837"/>
<proteinExistence type="predicted"/>
<dbReference type="OrthoDB" id="4392610at2759"/>
<accession>A0A9W9V5F4</accession>
<protein>
    <submittedName>
        <fullName evidence="1">Uncharacterized protein</fullName>
    </submittedName>
</protein>
<gene>
    <name evidence="1" type="ORF">N7509_014220</name>
</gene>
<reference evidence="1" key="1">
    <citation type="submission" date="2022-12" db="EMBL/GenBank/DDBJ databases">
        <authorList>
            <person name="Petersen C."/>
        </authorList>
    </citation>
    <scope>NUCLEOTIDE SEQUENCE</scope>
    <source>
        <strain evidence="1">IBT 29677</strain>
    </source>
</reference>
<sequence length="134" mass="15692">MATAVPSKTAVLHAYRHLFRQGLKVIRYSTPGRYTLRTIMRRSFRSSSEQFDAPRIANTLRFLERATAAANMEHKIVKNILITRYWETTPIGKDSRMLRSLRLFKEEVILRQSAYEQFNLTLERLNESLGTCLR</sequence>
<evidence type="ECO:0000313" key="2">
    <source>
        <dbReference type="Proteomes" id="UP001147747"/>
    </source>
</evidence>
<dbReference type="RefSeq" id="XP_056480846.1">
    <property type="nucleotide sequence ID" value="XM_056638857.1"/>
</dbReference>
<dbReference type="AlphaFoldDB" id="A0A9W9V5F4"/>
<dbReference type="EMBL" id="JAPZBU010000013">
    <property type="protein sequence ID" value="KAJ5369608.1"/>
    <property type="molecule type" value="Genomic_DNA"/>
</dbReference>
<organism evidence="1 2">
    <name type="scientific">Penicillium cosmopolitanum</name>
    <dbReference type="NCBI Taxonomy" id="1131564"/>
    <lineage>
        <taxon>Eukaryota</taxon>
        <taxon>Fungi</taxon>
        <taxon>Dikarya</taxon>
        <taxon>Ascomycota</taxon>
        <taxon>Pezizomycotina</taxon>
        <taxon>Eurotiomycetes</taxon>
        <taxon>Eurotiomycetidae</taxon>
        <taxon>Eurotiales</taxon>
        <taxon>Aspergillaceae</taxon>
        <taxon>Penicillium</taxon>
    </lineage>
</organism>